<feature type="compositionally biased region" description="Polar residues" evidence="1">
    <location>
        <begin position="189"/>
        <end position="203"/>
    </location>
</feature>
<dbReference type="AlphaFoldDB" id="A0A7S3KWL6"/>
<gene>
    <name evidence="3" type="ORF">ACOF00016_LOCUS1363</name>
</gene>
<feature type="region of interest" description="Disordered" evidence="1">
    <location>
        <begin position="221"/>
        <end position="242"/>
    </location>
</feature>
<accession>A0A7S3KWL6</accession>
<feature type="compositionally biased region" description="Low complexity" evidence="1">
    <location>
        <begin position="162"/>
        <end position="183"/>
    </location>
</feature>
<feature type="region of interest" description="Disordered" evidence="1">
    <location>
        <begin position="152"/>
        <end position="205"/>
    </location>
</feature>
<sequence>MCTITEHCGTWTMNIESDKLLLSSGPTNTTQRLDRNDDSVDSRDISLRNGMAPEELPKGYRPRPADVCCGRGKKNWRHHGNATFRRLIHSNVQAYIDATTKHDKTLVVKSIVDIVRSNGGRFLKQASDGGWHDIGDSQAREKVGHSLRDQVTALTKQKKDPSSTTTPRRSSSSSFSPYSSQRSLVGRSRSMTLSSPPSASPLNIMSHLPTDLSGVLEHIHFPSIQSSGGPPSAPHALETSSTSFSTLAHQSFNASSSQSFHASLPDLQHHHHPNASSRQSLHASFSSASQAQPQHHGSSGNNSMINFFHPLDDAMEPTPIREVFGDDYTPPPDVPESQYYPHSR</sequence>
<evidence type="ECO:0000259" key="2">
    <source>
        <dbReference type="Pfam" id="PF20710"/>
    </source>
</evidence>
<dbReference type="Pfam" id="PF20710">
    <property type="entry name" value="DUF6824"/>
    <property type="match status" value="1"/>
</dbReference>
<feature type="region of interest" description="Disordered" evidence="1">
    <location>
        <begin position="264"/>
        <end position="344"/>
    </location>
</feature>
<organism evidence="3">
    <name type="scientific">Amphora coffeiformis</name>
    <dbReference type="NCBI Taxonomy" id="265554"/>
    <lineage>
        <taxon>Eukaryota</taxon>
        <taxon>Sar</taxon>
        <taxon>Stramenopiles</taxon>
        <taxon>Ochrophyta</taxon>
        <taxon>Bacillariophyta</taxon>
        <taxon>Bacillariophyceae</taxon>
        <taxon>Bacillariophycidae</taxon>
        <taxon>Thalassiophysales</taxon>
        <taxon>Catenulaceae</taxon>
        <taxon>Amphora</taxon>
    </lineage>
</organism>
<proteinExistence type="predicted"/>
<evidence type="ECO:0000256" key="1">
    <source>
        <dbReference type="SAM" id="MobiDB-lite"/>
    </source>
</evidence>
<feature type="domain" description="DUF6824" evidence="2">
    <location>
        <begin position="66"/>
        <end position="149"/>
    </location>
</feature>
<feature type="compositionally biased region" description="Low complexity" evidence="1">
    <location>
        <begin position="275"/>
        <end position="299"/>
    </location>
</feature>
<protein>
    <recommendedName>
        <fullName evidence="2">DUF6824 domain-containing protein</fullName>
    </recommendedName>
</protein>
<reference evidence="3" key="1">
    <citation type="submission" date="2021-01" db="EMBL/GenBank/DDBJ databases">
        <authorList>
            <person name="Corre E."/>
            <person name="Pelletier E."/>
            <person name="Niang G."/>
            <person name="Scheremetjew M."/>
            <person name="Finn R."/>
            <person name="Kale V."/>
            <person name="Holt S."/>
            <person name="Cochrane G."/>
            <person name="Meng A."/>
            <person name="Brown T."/>
            <person name="Cohen L."/>
        </authorList>
    </citation>
    <scope>NUCLEOTIDE SEQUENCE</scope>
    <source>
        <strain evidence="3">CCMP127</strain>
    </source>
</reference>
<name>A0A7S3KWL6_9STRA</name>
<dbReference type="EMBL" id="HBIM01001561">
    <property type="protein sequence ID" value="CAE0403140.1"/>
    <property type="molecule type" value="Transcribed_RNA"/>
</dbReference>
<evidence type="ECO:0000313" key="3">
    <source>
        <dbReference type="EMBL" id="CAE0403140.1"/>
    </source>
</evidence>
<dbReference type="InterPro" id="IPR049227">
    <property type="entry name" value="DUF6824"/>
</dbReference>